<dbReference type="SUPFAM" id="SSF53474">
    <property type="entry name" value="alpha/beta-Hydrolases"/>
    <property type="match status" value="1"/>
</dbReference>
<dbReference type="Pfam" id="PF00326">
    <property type="entry name" value="Peptidase_S9"/>
    <property type="match status" value="1"/>
</dbReference>
<dbReference type="InterPro" id="IPR011042">
    <property type="entry name" value="6-blade_b-propeller_TolB-like"/>
</dbReference>
<reference evidence="8" key="1">
    <citation type="journal article" date="2023" name="BMC Genomics">
        <title>Chromosome-level genome assemblies of Cutaneotrichosporon spp. (Trichosporonales, Basidiomycota) reveal imbalanced evolution between nucleotide sequences and chromosome synteny.</title>
        <authorList>
            <person name="Kobayashi Y."/>
            <person name="Kayamori A."/>
            <person name="Aoki K."/>
            <person name="Shiwa Y."/>
            <person name="Matsutani M."/>
            <person name="Fujita N."/>
            <person name="Sugita T."/>
            <person name="Iwasaki W."/>
            <person name="Tanaka N."/>
            <person name="Takashima M."/>
        </authorList>
    </citation>
    <scope>NUCLEOTIDE SEQUENCE</scope>
    <source>
        <strain evidence="8">HIS019</strain>
    </source>
</reference>
<keyword evidence="9" id="KW-1185">Reference proteome</keyword>
<dbReference type="InterPro" id="IPR001375">
    <property type="entry name" value="Peptidase_S9_cat"/>
</dbReference>
<evidence type="ECO:0000256" key="1">
    <source>
        <dbReference type="ARBA" id="ARBA00010040"/>
    </source>
</evidence>
<sequence length="706" mass="78647">MFAPLLTLLGLVAANAVEQFTPVDMLSTPRPQAAIASPDGLHAISVVDQWNEADDTMSRTLNILDLDGLEQLKENNKRIRKIWTAPTSQGHDFIWLSKDTVAYVNGSALLQFSIGAATTEPTKVLDFPEGTEPSGLQYDSDSGALVFSAAVWEANLDLDKTGAGDKAYEDRGDSGLVLDDLFVRHWDTWRIPGRIYTLGLARLSNRDGAFSGSKFENILKGTGLYSQMDAISEFSLRGNSVAVALKPNDISVATHTRMEVYVVNLDKLGDKPAHITPGKLGAVSGVELSGDGSKLAWLQMAEDGYESDKRVVTVHTFASSKTEAWTKNWDRSPDSLVWSADSSSLYGTAEYKGRVLPYHFPAAGKLPVPLLFDGSTSSIDPLNHSTFLISRSSMQHPTEIFFLDLEEGDEPGHDPHKRPAEQVFQITHYSEAHIAGRLDGHKPEDIWFEGVDGFRVHAWVLKPRGWSKDDKAGSYPLAFLIHGGPQGAWDDSWSTRWNPAVYASAGYFVVAVNPTGSTGYGQEFCDRIQNHWGDRPYQDLLIGYGAALDKYPQIDKNRTVALGASYGGFMVNWINGHNSFGFKAMVYHDGMLSTTDTFFSTEELWFPLREFEGSPMDVRDNYERWNPMNHVSNWKTPTLVVQGGLDFRLSESMGIATFTALQFQGIESRFLYFPDENHWVLKPHNSRRWHTEVLRWLDQHVGHGKK</sequence>
<evidence type="ECO:0000313" key="9">
    <source>
        <dbReference type="Proteomes" id="UP001233271"/>
    </source>
</evidence>
<dbReference type="KEGG" id="ccac:CcaHIS019_0407020"/>
<dbReference type="FunFam" id="3.40.50.1820:FF:000028">
    <property type="entry name" value="S9 family peptidase"/>
    <property type="match status" value="1"/>
</dbReference>
<dbReference type="AlphaFoldDB" id="A0AA48L4P3"/>
<evidence type="ECO:0000259" key="7">
    <source>
        <dbReference type="Pfam" id="PF00326"/>
    </source>
</evidence>
<evidence type="ECO:0000313" key="8">
    <source>
        <dbReference type="EMBL" id="BEI91882.1"/>
    </source>
</evidence>
<keyword evidence="4" id="KW-0378">Hydrolase</keyword>
<accession>A0AA48L4P3</accession>
<dbReference type="GeneID" id="85495752"/>
<dbReference type="InterPro" id="IPR029058">
    <property type="entry name" value="AB_hydrolase_fold"/>
</dbReference>
<evidence type="ECO:0000256" key="5">
    <source>
        <dbReference type="ARBA" id="ARBA00032829"/>
    </source>
</evidence>
<evidence type="ECO:0000256" key="2">
    <source>
        <dbReference type="ARBA" id="ARBA00022670"/>
    </source>
</evidence>
<evidence type="ECO:0000256" key="4">
    <source>
        <dbReference type="ARBA" id="ARBA00022801"/>
    </source>
</evidence>
<dbReference type="Gene3D" id="3.40.50.1820">
    <property type="entry name" value="alpha/beta hydrolase"/>
    <property type="match status" value="1"/>
</dbReference>
<dbReference type="SUPFAM" id="SSF82171">
    <property type="entry name" value="DPP6 N-terminal domain-like"/>
    <property type="match status" value="1"/>
</dbReference>
<dbReference type="PANTHER" id="PTHR42776">
    <property type="entry name" value="SERINE PEPTIDASE S9 FAMILY MEMBER"/>
    <property type="match status" value="1"/>
</dbReference>
<dbReference type="RefSeq" id="XP_060457147.1">
    <property type="nucleotide sequence ID" value="XM_060600565.1"/>
</dbReference>
<dbReference type="GO" id="GO:0004252">
    <property type="term" value="F:serine-type endopeptidase activity"/>
    <property type="evidence" value="ECO:0007669"/>
    <property type="project" value="TreeGrafter"/>
</dbReference>
<dbReference type="Proteomes" id="UP001233271">
    <property type="component" value="Chromosome 4"/>
</dbReference>
<protein>
    <recommendedName>
        <fullName evidence="5">Dipeptidyl-peptidase V</fullName>
    </recommendedName>
</protein>
<dbReference type="PANTHER" id="PTHR42776:SF13">
    <property type="entry name" value="DIPEPTIDYL-PEPTIDASE 5"/>
    <property type="match status" value="1"/>
</dbReference>
<gene>
    <name evidence="8" type="primary">dpp5</name>
    <name evidence="8" type="ORF">CcaverHIS019_0407020</name>
</gene>
<feature type="signal peptide" evidence="6">
    <location>
        <begin position="1"/>
        <end position="16"/>
    </location>
</feature>
<dbReference type="GO" id="GO:0006508">
    <property type="term" value="P:proteolysis"/>
    <property type="evidence" value="ECO:0007669"/>
    <property type="project" value="UniProtKB-KW"/>
</dbReference>
<dbReference type="EMBL" id="AP028215">
    <property type="protein sequence ID" value="BEI91882.1"/>
    <property type="molecule type" value="Genomic_DNA"/>
</dbReference>
<feature type="chain" id="PRO_5041247750" description="Dipeptidyl-peptidase V" evidence="6">
    <location>
        <begin position="17"/>
        <end position="706"/>
    </location>
</feature>
<evidence type="ECO:0000256" key="6">
    <source>
        <dbReference type="SAM" id="SignalP"/>
    </source>
</evidence>
<feature type="domain" description="Peptidase S9 prolyl oligopeptidase catalytic" evidence="7">
    <location>
        <begin position="493"/>
        <end position="703"/>
    </location>
</feature>
<keyword evidence="3 6" id="KW-0732">Signal</keyword>
<organism evidence="8 9">
    <name type="scientific">Cutaneotrichosporon cavernicola</name>
    <dbReference type="NCBI Taxonomy" id="279322"/>
    <lineage>
        <taxon>Eukaryota</taxon>
        <taxon>Fungi</taxon>
        <taxon>Dikarya</taxon>
        <taxon>Basidiomycota</taxon>
        <taxon>Agaricomycotina</taxon>
        <taxon>Tremellomycetes</taxon>
        <taxon>Trichosporonales</taxon>
        <taxon>Trichosporonaceae</taxon>
        <taxon>Cutaneotrichosporon</taxon>
    </lineage>
</organism>
<evidence type="ECO:0000256" key="3">
    <source>
        <dbReference type="ARBA" id="ARBA00022729"/>
    </source>
</evidence>
<comment type="similarity">
    <text evidence="1">Belongs to the peptidase S9C family.</text>
</comment>
<keyword evidence="2" id="KW-0645">Protease</keyword>
<name>A0AA48L4P3_9TREE</name>
<proteinExistence type="inferred from homology"/>
<dbReference type="Gene3D" id="2.120.10.30">
    <property type="entry name" value="TolB, C-terminal domain"/>
    <property type="match status" value="1"/>
</dbReference>